<dbReference type="InterPro" id="IPR019775">
    <property type="entry name" value="WD40_repeat_CS"/>
</dbReference>
<dbReference type="GO" id="GO:0005770">
    <property type="term" value="C:late endosome"/>
    <property type="evidence" value="ECO:0007669"/>
    <property type="project" value="TreeGrafter"/>
</dbReference>
<feature type="domain" description="Vacuolar protein sorting-associated protein 8 central" evidence="6">
    <location>
        <begin position="1067"/>
        <end position="1261"/>
    </location>
</feature>
<dbReference type="PROSITE" id="PS50082">
    <property type="entry name" value="WD_REPEATS_2"/>
    <property type="match status" value="1"/>
</dbReference>
<feature type="compositionally biased region" description="Polar residues" evidence="5">
    <location>
        <begin position="369"/>
        <end position="380"/>
    </location>
</feature>
<evidence type="ECO:0000259" key="6">
    <source>
        <dbReference type="Pfam" id="PF12816"/>
    </source>
</evidence>
<feature type="region of interest" description="Disordered" evidence="5">
    <location>
        <begin position="1"/>
        <end position="26"/>
    </location>
</feature>
<dbReference type="InterPro" id="IPR045111">
    <property type="entry name" value="Vps41/Vps8"/>
</dbReference>
<dbReference type="InterPro" id="IPR036322">
    <property type="entry name" value="WD40_repeat_dom_sf"/>
</dbReference>
<gene>
    <name evidence="7" type="ORF">CDEB00056_LOCUS2380</name>
</gene>
<organism evidence="7">
    <name type="scientific">Chaetoceros debilis</name>
    <dbReference type="NCBI Taxonomy" id="122233"/>
    <lineage>
        <taxon>Eukaryota</taxon>
        <taxon>Sar</taxon>
        <taxon>Stramenopiles</taxon>
        <taxon>Ochrophyta</taxon>
        <taxon>Bacillariophyta</taxon>
        <taxon>Coscinodiscophyceae</taxon>
        <taxon>Chaetocerotophycidae</taxon>
        <taxon>Chaetocerotales</taxon>
        <taxon>Chaetocerotaceae</taxon>
        <taxon>Chaetoceros</taxon>
    </lineage>
</organism>
<evidence type="ECO:0000256" key="4">
    <source>
        <dbReference type="PROSITE-ProRule" id="PRU00221"/>
    </source>
</evidence>
<evidence type="ECO:0000313" key="7">
    <source>
        <dbReference type="EMBL" id="CAE0457539.1"/>
    </source>
</evidence>
<evidence type="ECO:0000256" key="2">
    <source>
        <dbReference type="ARBA" id="ARBA00022574"/>
    </source>
</evidence>
<dbReference type="InterPro" id="IPR001680">
    <property type="entry name" value="WD40_rpt"/>
</dbReference>
<dbReference type="Pfam" id="PF23556">
    <property type="entry name" value="TPR_Vps41"/>
    <property type="match status" value="1"/>
</dbReference>
<name>A0A7S3PW51_9STRA</name>
<feature type="region of interest" description="Disordered" evidence="5">
    <location>
        <begin position="128"/>
        <end position="154"/>
    </location>
</feature>
<dbReference type="InterPro" id="IPR025941">
    <property type="entry name" value="Vps8_central_dom"/>
</dbReference>
<evidence type="ECO:0000256" key="3">
    <source>
        <dbReference type="ARBA" id="ARBA00022737"/>
    </source>
</evidence>
<dbReference type="EMBL" id="HBIO01003478">
    <property type="protein sequence ID" value="CAE0457539.1"/>
    <property type="molecule type" value="Transcribed_RNA"/>
</dbReference>
<dbReference type="PROSITE" id="PS00678">
    <property type="entry name" value="WD_REPEATS_1"/>
    <property type="match status" value="1"/>
</dbReference>
<protein>
    <recommendedName>
        <fullName evidence="6">Vacuolar protein sorting-associated protein 8 central domain-containing protein</fullName>
    </recommendedName>
</protein>
<dbReference type="Gene3D" id="2.130.10.10">
    <property type="entry name" value="YVTN repeat-like/Quinoprotein amine dehydrogenase"/>
    <property type="match status" value="1"/>
</dbReference>
<dbReference type="InterPro" id="IPR015943">
    <property type="entry name" value="WD40/YVTN_repeat-like_dom_sf"/>
</dbReference>
<feature type="region of interest" description="Disordered" evidence="5">
    <location>
        <begin position="351"/>
        <end position="408"/>
    </location>
</feature>
<accession>A0A7S3PW51</accession>
<dbReference type="SUPFAM" id="SSF50978">
    <property type="entry name" value="WD40 repeat-like"/>
    <property type="match status" value="1"/>
</dbReference>
<dbReference type="Pfam" id="PF23410">
    <property type="entry name" value="Beta-prop_VPS8"/>
    <property type="match status" value="1"/>
</dbReference>
<dbReference type="PANTHER" id="PTHR12616">
    <property type="entry name" value="VACUOLAR PROTEIN SORTING VPS41"/>
    <property type="match status" value="1"/>
</dbReference>
<comment type="similarity">
    <text evidence="1">Belongs to the VPS8 family.</text>
</comment>
<proteinExistence type="inferred from homology"/>
<dbReference type="GO" id="GO:0030897">
    <property type="term" value="C:HOPS complex"/>
    <property type="evidence" value="ECO:0007669"/>
    <property type="project" value="TreeGrafter"/>
</dbReference>
<evidence type="ECO:0000256" key="1">
    <source>
        <dbReference type="ARBA" id="ARBA00009422"/>
    </source>
</evidence>
<evidence type="ECO:0000256" key="5">
    <source>
        <dbReference type="SAM" id="MobiDB-lite"/>
    </source>
</evidence>
<keyword evidence="2 4" id="KW-0853">WD repeat</keyword>
<reference evidence="7" key="1">
    <citation type="submission" date="2021-01" db="EMBL/GenBank/DDBJ databases">
        <authorList>
            <person name="Corre E."/>
            <person name="Pelletier E."/>
            <person name="Niang G."/>
            <person name="Scheremetjew M."/>
            <person name="Finn R."/>
            <person name="Kale V."/>
            <person name="Holt S."/>
            <person name="Cochrane G."/>
            <person name="Meng A."/>
            <person name="Brown T."/>
            <person name="Cohen L."/>
        </authorList>
    </citation>
    <scope>NUCLEOTIDE SEQUENCE</scope>
    <source>
        <strain evidence="7">MM31A-1</strain>
    </source>
</reference>
<dbReference type="PANTHER" id="PTHR12616:SF8">
    <property type="entry name" value="VACUOLAR PROTEIN SORTING-ASSOCIATED PROTEIN 8 HOMOLOG"/>
    <property type="match status" value="1"/>
</dbReference>
<keyword evidence="3" id="KW-0677">Repeat</keyword>
<dbReference type="GO" id="GO:0034058">
    <property type="term" value="P:endosomal vesicle fusion"/>
    <property type="evidence" value="ECO:0007669"/>
    <property type="project" value="TreeGrafter"/>
</dbReference>
<feature type="repeat" description="WD" evidence="4">
    <location>
        <begin position="570"/>
        <end position="611"/>
    </location>
</feature>
<sequence>MSASNMDLQAILDSTDSDSESGREDTKFLLTDTTNIRDKSSSTYSRQFDLERILREHSDDEDDDHALMYPLFDDKNRTHAFGTGGKRHDYRHLDELSLGATTISTRPFFFTPKTPPTLLKGYKQKAYYSPSSNTDKSGNIQRSPPLSPSFSKISGVSDLPRLRTSFEAGSPLEKKMSTKERLRIDKEISLSEAKGEKMRLSKSPTPHKNQNAGEWAILQKILIEADSEDDDDVGFTLPINTSLPTKKGLGFDSKMNPTVQALSDDAIKDENSQDVSDVHFRMSTTSSRVHSNNSNLDVDAIINAIDSDSDDDAATDFAELDEMIARFSIKAVDKKRRKKEEISTYFNAESGIRSDSTSGKLQMKRDTRSFTNDISKNKSLNKGRGKDNYGGDNNKMRDDDSNREGVGNFTATSINKHVRNYQPLSQRYNAAVENSLKTAEEYERRLLRPGQRDIVSPLMVKRRMKPKIELNTKSRCNDMHQKRSRITPQQNAQFNFSEMIETSTMQRIGVELKRNVQCNNEVVGLPTAISIGSKFIAIGTQRGIVLVFDLFEELRQKLDVRSENTAASSRENDYGSISSIGMAANGENVVAGYTNGSIVLWDVIKGTILKTVSDLHSSPITVVRFISEKALSVVSVDAGGLVNKITFVKAMLFSTYTTENECLLDGTAGQILAVDILSPISSLKTIPMRISDNKKQSYHSSIHRLVLLALSSERSSFGIAIEPTVSVLHRWARPTPEQMNVDSFVPPTSEIDSNDAKPPPPAFPSTFLPCLTWGWALVSGGENSVTPILARGWGCFVQLLRVNFPPCDDKSDDAMLWPAFGVHDEFEVKAPVVALEWLGNRSLVYLSLTNELTIVDTVMMTLVERLDFSGMKLVYAEFALSRSITAKSTSSTANNCVSTTFQNSIQSSEERLIVLCQEEVKTVSILGIQQRIVALEESGEWLEALALALDHYESTIASQEDRKRNSDGSFDLSDHPEFVSRIRLTEDEEWIADLLLRYLHLAVENAPDPAVEPSSPFHRRGARIDLAQSHYQMLAGVCIEFCVVTRRLDLLFNEIYQRFLDTGYTWIFLDVLEPYVLNDKVKYIAPLVMADFIDHCREANDVATVERCLLHMDVTIMDFDSILSLLQKNSMYSALIYIYTQGLDDFVSPLIILFEGLFDALDSGDVSNGKAYGYKILLFMQHCFQGKLFPTGSPLMPEDRLNTLRPELLTCLIRKVYTSSAISQPMNDIGTKGYRLEAYPYLRVLVNLDSKAFFSTLALVFDDPDACFIESVDSQDSIEEWQSMANERIPDNNKTICPDRMTFVRMISMTISNYQEFLDNGLCDVSTSEDIGAFHDFMAKYMLKGVVRAPGSIIRGVISRMSTKFSQDDIIHLLQILPKSSYEREDILAVVEGCQISRAALILHKGGVSELFEGVADSVRCATHFISVIDCYLNDDNIMFRREVFGYIKNECIGGGSAIIGECDKNKGITAHDVLRNALCRRLPALINLDSVPCAQLVAEIYVEELEQILISLEEAKNEMVQFKFFHAIISGNLAKVDAVAGPVLLANLTIDHHQKYLELMAKFHPDLVYHHLISSDNYRVEECLKLCQAYDIADASAYLLERMGNVSSALQLMLQTLEGRLMTLKRVVRGLSLSSSFGRRRMKFGRTKDDTRQMVSSLHRERESHAVNQMLTVALDLCERNSGPSSNSEHGSQLWFNVLDRLINAKGFLRLSKELQEHSAIMLDVLSDLLRMTMHRMVSNVALPDLVRKITTDHAGSRLGEFREMITTMLKTYLSELDVCSRAVEVLLHDVQKMSMIEFRLKVRGTKVKDSISLTERKNLESTLRISSIGILSPIREGGNELNAGKKDVKKLSALSRMRRKRQKKSSSCKSKNNGQSKVCLGLLTTSDRIFQMGESSDAAYMPRCVGILSDAEHYGRLR</sequence>
<feature type="compositionally biased region" description="Basic and acidic residues" evidence="5">
    <location>
        <begin position="384"/>
        <end position="403"/>
    </location>
</feature>
<feature type="compositionally biased region" description="Polar residues" evidence="5">
    <location>
        <begin position="129"/>
        <end position="154"/>
    </location>
</feature>
<dbReference type="Pfam" id="PF12816">
    <property type="entry name" value="TPR_Vps8"/>
    <property type="match status" value="1"/>
</dbReference>
<dbReference type="GO" id="GO:0006623">
    <property type="term" value="P:protein targeting to vacuole"/>
    <property type="evidence" value="ECO:0007669"/>
    <property type="project" value="InterPro"/>
</dbReference>